<feature type="compositionally biased region" description="Polar residues" evidence="1">
    <location>
        <begin position="1"/>
        <end position="11"/>
    </location>
</feature>
<protein>
    <submittedName>
        <fullName evidence="2">Uncharacterized protein</fullName>
    </submittedName>
</protein>
<dbReference type="AlphaFoldDB" id="W7K5B2"/>
<feature type="region of interest" description="Disordered" evidence="1">
    <location>
        <begin position="1"/>
        <end position="47"/>
    </location>
</feature>
<dbReference type="EMBL" id="KE123835">
    <property type="protein sequence ID" value="EWC88050.1"/>
    <property type="molecule type" value="Genomic_DNA"/>
</dbReference>
<evidence type="ECO:0000313" key="3">
    <source>
        <dbReference type="Proteomes" id="UP000030673"/>
    </source>
</evidence>
<evidence type="ECO:0000313" key="2">
    <source>
        <dbReference type="EMBL" id="EWC88050.1"/>
    </source>
</evidence>
<organism evidence="2 3">
    <name type="scientific">Plasmodium falciparum (isolate NF54)</name>
    <dbReference type="NCBI Taxonomy" id="5843"/>
    <lineage>
        <taxon>Eukaryota</taxon>
        <taxon>Sar</taxon>
        <taxon>Alveolata</taxon>
        <taxon>Apicomplexa</taxon>
        <taxon>Aconoidasida</taxon>
        <taxon>Haemosporida</taxon>
        <taxon>Plasmodiidae</taxon>
        <taxon>Plasmodium</taxon>
        <taxon>Plasmodium (Laverania)</taxon>
    </lineage>
</organism>
<name>W7K5B2_PLAFO</name>
<keyword evidence="3" id="KW-1185">Reference proteome</keyword>
<reference evidence="2 3" key="1">
    <citation type="submission" date="2013-02" db="EMBL/GenBank/DDBJ databases">
        <title>The Genome Sequence of Plasmodium falciparum NF54.</title>
        <authorList>
            <consortium name="The Broad Institute Genome Sequencing Platform"/>
            <consortium name="The Broad Institute Genome Sequencing Center for Infectious Disease"/>
            <person name="Neafsey D."/>
            <person name="Cheeseman I."/>
            <person name="Volkman S."/>
            <person name="Adams J."/>
            <person name="Walker B."/>
            <person name="Young S.K."/>
            <person name="Zeng Q."/>
            <person name="Gargeya S."/>
            <person name="Fitzgerald M."/>
            <person name="Haas B."/>
            <person name="Abouelleil A."/>
            <person name="Alvarado L."/>
            <person name="Arachchi H.M."/>
            <person name="Berlin A.M."/>
            <person name="Chapman S.B."/>
            <person name="Dewar J."/>
            <person name="Goldberg J."/>
            <person name="Griggs A."/>
            <person name="Gujja S."/>
            <person name="Hansen M."/>
            <person name="Howarth C."/>
            <person name="Imamovic A."/>
            <person name="Larimer J."/>
            <person name="McCowan C."/>
            <person name="Murphy C."/>
            <person name="Neiman D."/>
            <person name="Pearson M."/>
            <person name="Priest M."/>
            <person name="Roberts A."/>
            <person name="Saif S."/>
            <person name="Shea T."/>
            <person name="Sisk P."/>
            <person name="Sykes S."/>
            <person name="Wortman J."/>
            <person name="Nusbaum C."/>
            <person name="Birren B."/>
        </authorList>
    </citation>
    <scope>NUCLEOTIDE SEQUENCE [LARGE SCALE GENOMIC DNA]</scope>
    <source>
        <strain evidence="2 3">NF54</strain>
    </source>
</reference>
<gene>
    <name evidence="2" type="ORF">PFNF54_03280</name>
</gene>
<accession>W7K5B2</accession>
<feature type="compositionally biased region" description="Basic and acidic residues" evidence="1">
    <location>
        <begin position="13"/>
        <end position="47"/>
    </location>
</feature>
<proteinExistence type="predicted"/>
<evidence type="ECO:0000256" key="1">
    <source>
        <dbReference type="SAM" id="MobiDB-lite"/>
    </source>
</evidence>
<sequence>MNNIKEGNVNTLYEKDKEKKKDSNENRKKKQKEKDKKNPNDNKLKKIEYTNKITHFFKAKNNKQNNVTHKNNEVKNLYI</sequence>
<dbReference type="Proteomes" id="UP000030673">
    <property type="component" value="Unassembled WGS sequence"/>
</dbReference>